<reference evidence="8" key="1">
    <citation type="submission" date="2023-03" db="EMBL/GenBank/DDBJ databases">
        <authorList>
            <person name="Steffen K."/>
            <person name="Cardenas P."/>
        </authorList>
    </citation>
    <scope>NUCLEOTIDE SEQUENCE</scope>
</reference>
<keyword evidence="9" id="KW-1185">Reference proteome</keyword>
<protein>
    <submittedName>
        <fullName evidence="8">RNA exonuclease 1 homolog</fullName>
    </submittedName>
</protein>
<dbReference type="GO" id="GO:0005634">
    <property type="term" value="C:nucleus"/>
    <property type="evidence" value="ECO:0007669"/>
    <property type="project" value="UniProtKB-SubCell"/>
</dbReference>
<feature type="region of interest" description="Disordered" evidence="6">
    <location>
        <begin position="106"/>
        <end position="192"/>
    </location>
</feature>
<name>A0AA35S385_GEOBA</name>
<evidence type="ECO:0000313" key="8">
    <source>
        <dbReference type="EMBL" id="CAI8022620.1"/>
    </source>
</evidence>
<proteinExistence type="inferred from homology"/>
<dbReference type="InterPro" id="IPR031736">
    <property type="entry name" value="REXO1-like_dom"/>
</dbReference>
<dbReference type="Pfam" id="PF15870">
    <property type="entry name" value="EloA-BP1"/>
    <property type="match status" value="1"/>
</dbReference>
<dbReference type="InterPro" id="IPR047021">
    <property type="entry name" value="REXO1/3/4-like"/>
</dbReference>
<evidence type="ECO:0000256" key="1">
    <source>
        <dbReference type="ARBA" id="ARBA00004123"/>
    </source>
</evidence>
<comment type="caution">
    <text evidence="8">The sequence shown here is derived from an EMBL/GenBank/DDBJ whole genome shotgun (WGS) entry which is preliminary data.</text>
</comment>
<organism evidence="8 9">
    <name type="scientific">Geodia barretti</name>
    <name type="common">Barrett's horny sponge</name>
    <dbReference type="NCBI Taxonomy" id="519541"/>
    <lineage>
        <taxon>Eukaryota</taxon>
        <taxon>Metazoa</taxon>
        <taxon>Porifera</taxon>
        <taxon>Demospongiae</taxon>
        <taxon>Heteroscleromorpha</taxon>
        <taxon>Tetractinellida</taxon>
        <taxon>Astrophorina</taxon>
        <taxon>Geodiidae</taxon>
        <taxon>Geodia</taxon>
    </lineage>
</organism>
<keyword evidence="8" id="KW-0269">Exonuclease</keyword>
<dbReference type="PANTHER" id="PTHR12801:SF115">
    <property type="entry name" value="FI18136P1-RELATED"/>
    <property type="match status" value="1"/>
</dbReference>
<feature type="compositionally biased region" description="Basic and acidic residues" evidence="6">
    <location>
        <begin position="106"/>
        <end position="118"/>
    </location>
</feature>
<evidence type="ECO:0000256" key="4">
    <source>
        <dbReference type="ARBA" id="ARBA00022801"/>
    </source>
</evidence>
<accession>A0AA35S385</accession>
<evidence type="ECO:0000256" key="2">
    <source>
        <dbReference type="ARBA" id="ARBA00006357"/>
    </source>
</evidence>
<comment type="similarity">
    <text evidence="2">Belongs to the REXO1/REXO3 family.</text>
</comment>
<feature type="compositionally biased region" description="Basic and acidic residues" evidence="6">
    <location>
        <begin position="130"/>
        <end position="159"/>
    </location>
</feature>
<dbReference type="PANTHER" id="PTHR12801">
    <property type="entry name" value="RNA EXONUCLEASE REXO1 / RECO3 FAMILY MEMBER-RELATED"/>
    <property type="match status" value="1"/>
</dbReference>
<dbReference type="EMBL" id="CASHTH010001968">
    <property type="protein sequence ID" value="CAI8022620.1"/>
    <property type="molecule type" value="Genomic_DNA"/>
</dbReference>
<dbReference type="GO" id="GO:0004527">
    <property type="term" value="F:exonuclease activity"/>
    <property type="evidence" value="ECO:0007669"/>
    <property type="project" value="UniProtKB-KW"/>
</dbReference>
<keyword evidence="5" id="KW-0539">Nucleus</keyword>
<sequence>MKRRPGKPVAKKDDIILPSSKPVFVPGPSREPLSPQTMEEVVAGEDIEGRVGRGGNEGDLDTELLKIDLFGESDSDCVALSSPCSSGEEEIMNVSFEDALRGTELGRGRRGKGLEGAKKIKVAQSGKRKVAPEKRERVGSGEMKEKGRQRLGSGEEKREVKRVKVPLTRRREQRRSSSNSVDEPPANFKPDSNLLVNLSDVAAAKVNSLTSSLLSLQQLSTGSAARGGARSSSSSSLLKPSCTVFKKAAVTLTAPVFYALMEAYLMTQEQLVENGYPMATEKVGVAAINWGGDPPPIIQPVGSNAMRHRCCRCGKNFIIYDDGKYQTVEECIHHYGRLFKVKEYGEGVVSQYSCCNERRDSGGCQVAKFHVTAGAKPREISGYVITSSSSTTNETVYAVDCEMCYTTAGLELTRVSVVTWSYSQCMRQLSYLRDPLWTITPGLAV</sequence>
<evidence type="ECO:0000259" key="7">
    <source>
        <dbReference type="Pfam" id="PF15870"/>
    </source>
</evidence>
<feature type="compositionally biased region" description="Basic residues" evidence="6">
    <location>
        <begin position="160"/>
        <end position="173"/>
    </location>
</feature>
<feature type="region of interest" description="Disordered" evidence="6">
    <location>
        <begin position="1"/>
        <end position="37"/>
    </location>
</feature>
<gene>
    <name evidence="8" type="ORF">GBAR_LOCUS13267</name>
</gene>
<evidence type="ECO:0000256" key="5">
    <source>
        <dbReference type="ARBA" id="ARBA00023242"/>
    </source>
</evidence>
<keyword evidence="4" id="KW-0378">Hydrolase</keyword>
<evidence type="ECO:0000256" key="6">
    <source>
        <dbReference type="SAM" id="MobiDB-lite"/>
    </source>
</evidence>
<keyword evidence="3" id="KW-0540">Nuclease</keyword>
<comment type="subcellular location">
    <subcellularLocation>
        <location evidence="1">Nucleus</location>
    </subcellularLocation>
</comment>
<evidence type="ECO:0000256" key="3">
    <source>
        <dbReference type="ARBA" id="ARBA00022722"/>
    </source>
</evidence>
<feature type="domain" description="RNA exonuclease 1 homolog-like" evidence="7">
    <location>
        <begin position="224"/>
        <end position="288"/>
    </location>
</feature>
<dbReference type="Proteomes" id="UP001174909">
    <property type="component" value="Unassembled WGS sequence"/>
</dbReference>
<evidence type="ECO:0000313" key="9">
    <source>
        <dbReference type="Proteomes" id="UP001174909"/>
    </source>
</evidence>
<dbReference type="AlphaFoldDB" id="A0AA35S385"/>